<feature type="domain" description="Glutamine amidotransferase type-2" evidence="21">
    <location>
        <begin position="21"/>
        <end position="413"/>
    </location>
</feature>
<keyword evidence="7" id="KW-0285">Flavoprotein</keyword>
<dbReference type="InterPro" id="IPR029055">
    <property type="entry name" value="Ntn_hydrolases_N"/>
</dbReference>
<dbReference type="GO" id="GO:0019676">
    <property type="term" value="P:ammonia assimilation cycle"/>
    <property type="evidence" value="ECO:0007669"/>
    <property type="project" value="TreeGrafter"/>
</dbReference>
<dbReference type="SUPFAM" id="SSF69336">
    <property type="entry name" value="Alpha subunit of glutamate synthase, C-terminal domain"/>
    <property type="match status" value="1"/>
</dbReference>
<dbReference type="InterPro" id="IPR036485">
    <property type="entry name" value="Glu_synth_asu_C_sf"/>
</dbReference>
<dbReference type="GO" id="GO:0006537">
    <property type="term" value="P:glutamate biosynthetic process"/>
    <property type="evidence" value="ECO:0007669"/>
    <property type="project" value="UniProtKB-KW"/>
</dbReference>
<sequence length="1504" mass="166701">MQVRFPKAAGLYDPANEHDNCGIGFVANIKGQTSHDIVNRGLEVLVNMTHRGAESSDNKSGDGAGILIQVPHEFCSSLGFNLPAPGKYGTGLLFLPNNNKEAMLCQEVLNAQLMEEGLELIGYRDVPVDTSVIGEIAKKSEPQIRQIFVKGKYEQNKLERKLFIARKVTERKIRESELKQKAFFYIPSLSSKIFIYKGMLTPEQVGTYYLDLQHPKLKSAISLVHSRFSTNTFPTWDLAQPFRIMAHNGEINTIKGNRLWMQAREALLKSDLFGEDLQKIFPVIEPGKSDSASLDNALEFLFLTGRSLPQALSMLIPESWNDKNPIPKSLKAYYEFHSTIMEPWDGPASIVFSDGRYIGGTLDRNGLRPSRYVITKNDMIVMGSEVGVQTFAPEEISEKGRLKPGKLLLVDTQLGIIIPDQEIKAQLSQKYPFENWLKENRISLKDIEVKTRVNSSIDNFDTYLKTFGYAKEDLEMLITPMAKTGMEPITSMGNDTPIAAMSEKPQRLFNYFRQLFAQVTNPPIDPIREGLVMSLTNYIGSASKNILEYTPSHCRLIKFKSPIVTNTDLGKIKDYRREEFTQLTIPMLYPVKEGGEGMKKALEAMCLMAEKAVDDKKNYLILSDRNISETMAPVPSLLAVAAVHHHLIKAQKRMQTGLMVETGEAREVMHYALLLGFGASVINPYLSFATIDHLVKKGDINMDYSQARENYIKSIDKGLLKIMSKMGISTLRSYHGAQIFEAIGISQDIIEKYFTGVSSKIGGVGFDELAREAQMFHQQAYARPKPNAALNSTGNYAYRKYGEKHGWNPETIGLLQWATKEGDYNKFKEYTATVHKDNKNPLFLRGLLKLKQRKPIPINEVEPIEHITRRFVTGAMSYGSISKEAHTALAIAMNKVKGRSNTGEGGEDAERFKSDARSAIKQVASGRFGVTNNYLVNADELQIKIAQGAKPGEGGQLPGFKVDKIIAKLRNSTPGITLISPPPHHDIYSIEDLAQLIFDLKCTNPKAIVSVKLVSESGVGTVAAGVAKAHADLIVIAGTEGGTGASPASSVKHAGMPVEIGLAETQQTLVMNNLRGRVKLQTDGQLKTGLDVIKMAILGAEEFGFATSALVTLGCIMMRKCHLNTCPAGVATQDPELRKRFIGKYKYVVNYMNFLAQEVREYLAELGYKSLDEIIGRTDLMEQDKSVGNWKTKGIDMSRLLYFPEEAKIYPLHNTSNQKHGIEDVMDWQLIEESQAALINQDRVWVAKDIANTDRTVGAMLSGEVSKRYGEAGLPKNTINCKFNGSAGQSFGAFLTKGVAFKLEGDANDYLGKGLSGGKIIVVPPAGSSFKPEENIIIGNTVLYGATSGNVYIRGMAGERFAVRNSGAYAVVEGVGDHCCEYMTGGRVAVIGKTGRNFAAGMSGGVAYVLDEEGNFDYYCNKGLVDLSPVEDAADVQELQYLLNKHLLHTNSDKAQDILVNWNLYLPKFIKVIPFEYKKVQQEQKIKVLEQKLKETEDAPYVRE</sequence>
<keyword evidence="16" id="KW-0003">3Fe-4S</keyword>
<evidence type="ECO:0000256" key="5">
    <source>
        <dbReference type="ARBA" id="ARBA00012079"/>
    </source>
</evidence>
<evidence type="ECO:0000256" key="3">
    <source>
        <dbReference type="ARBA" id="ARBA00001974"/>
    </source>
</evidence>
<keyword evidence="9" id="KW-0479">Metal-binding</keyword>
<comment type="catalytic activity">
    <reaction evidence="18">
        <text>2 L-glutamate + NADP(+) = L-glutamine + 2-oxoglutarate + NADPH + H(+)</text>
        <dbReference type="Rhea" id="RHEA:15501"/>
        <dbReference type="ChEBI" id="CHEBI:15378"/>
        <dbReference type="ChEBI" id="CHEBI:16810"/>
        <dbReference type="ChEBI" id="CHEBI:29985"/>
        <dbReference type="ChEBI" id="CHEBI:57783"/>
        <dbReference type="ChEBI" id="CHEBI:58349"/>
        <dbReference type="ChEBI" id="CHEBI:58359"/>
        <dbReference type="EC" id="1.4.1.13"/>
    </reaction>
</comment>
<evidence type="ECO:0000256" key="10">
    <source>
        <dbReference type="ARBA" id="ARBA00022827"/>
    </source>
</evidence>
<keyword evidence="23" id="KW-1185">Reference proteome</keyword>
<dbReference type="InterPro" id="IPR002489">
    <property type="entry name" value="Glu_synth_asu_C"/>
</dbReference>
<dbReference type="Gene3D" id="3.20.20.70">
    <property type="entry name" value="Aldolase class I"/>
    <property type="match status" value="2"/>
</dbReference>
<evidence type="ECO:0000256" key="18">
    <source>
        <dbReference type="ARBA" id="ARBA00048151"/>
    </source>
</evidence>
<dbReference type="InterPro" id="IPR050711">
    <property type="entry name" value="ET-N_metabolism_enzyme"/>
</dbReference>
<evidence type="ECO:0000256" key="6">
    <source>
        <dbReference type="ARBA" id="ARBA00022605"/>
    </source>
</evidence>
<keyword evidence="12" id="KW-0560">Oxidoreductase</keyword>
<dbReference type="InterPro" id="IPR013785">
    <property type="entry name" value="Aldolase_TIM"/>
</dbReference>
<dbReference type="PANTHER" id="PTHR11938">
    <property type="entry name" value="FAD NADPH DEHYDROGENASE/OXIDOREDUCTASE"/>
    <property type="match status" value="1"/>
</dbReference>
<evidence type="ECO:0000256" key="1">
    <source>
        <dbReference type="ARBA" id="ARBA00001917"/>
    </source>
</evidence>
<dbReference type="GO" id="GO:0004355">
    <property type="term" value="F:glutamate synthase (NADPH) activity"/>
    <property type="evidence" value="ECO:0007669"/>
    <property type="project" value="UniProtKB-EC"/>
</dbReference>
<dbReference type="Pfam" id="PF01645">
    <property type="entry name" value="Glu_synthase"/>
    <property type="match status" value="1"/>
</dbReference>
<gene>
    <name evidence="22" type="ORF">SAMN06265379_103373</name>
</gene>
<dbReference type="Pfam" id="PF01493">
    <property type="entry name" value="GXGXG"/>
    <property type="match status" value="1"/>
</dbReference>
<dbReference type="EC" id="1.4.1.13" evidence="5"/>
<comment type="pathway">
    <text evidence="17">Amino-acid biosynthesis; L-glutamate biosynthesis via GLT pathway; L-glutamate from 2-oxoglutarate and L-glutamine (NADP(+) route): step 1/1.</text>
</comment>
<dbReference type="CDD" id="cd00713">
    <property type="entry name" value="GltS"/>
    <property type="match status" value="1"/>
</dbReference>
<proteinExistence type="inferred from homology"/>
<dbReference type="SUPFAM" id="SSF51395">
    <property type="entry name" value="FMN-linked oxidoreductases"/>
    <property type="match status" value="1"/>
</dbReference>
<evidence type="ECO:0000256" key="7">
    <source>
        <dbReference type="ARBA" id="ARBA00022630"/>
    </source>
</evidence>
<evidence type="ECO:0000256" key="20">
    <source>
        <dbReference type="ARBA" id="ARBA00079921"/>
    </source>
</evidence>
<dbReference type="FunFam" id="2.160.20.60:FF:000001">
    <property type="entry name" value="Glutamate synthase, large subunit"/>
    <property type="match status" value="1"/>
</dbReference>
<keyword evidence="10" id="KW-0274">FAD</keyword>
<comment type="similarity">
    <text evidence="4">Belongs to the glutamate synthase family.</text>
</comment>
<dbReference type="InterPro" id="IPR017932">
    <property type="entry name" value="GATase_2_dom"/>
</dbReference>
<dbReference type="InterPro" id="IPR006982">
    <property type="entry name" value="Glu_synth_centr_N"/>
</dbReference>
<protein>
    <recommendedName>
        <fullName evidence="19">Glutamate synthase [NADPH] large chain</fullName>
        <ecNumber evidence="5">1.4.1.13</ecNumber>
    </recommendedName>
    <alternativeName>
        <fullName evidence="20">Glutamate synthase subunit alpha</fullName>
    </alternativeName>
</protein>
<dbReference type="OrthoDB" id="9758182at2"/>
<evidence type="ECO:0000256" key="13">
    <source>
        <dbReference type="ARBA" id="ARBA00023004"/>
    </source>
</evidence>
<comment type="cofactor">
    <cofactor evidence="1">
        <name>FMN</name>
        <dbReference type="ChEBI" id="CHEBI:58210"/>
    </cofactor>
</comment>
<evidence type="ECO:0000256" key="12">
    <source>
        <dbReference type="ARBA" id="ARBA00023002"/>
    </source>
</evidence>
<dbReference type="Gene3D" id="3.60.20.10">
    <property type="entry name" value="Glutamine Phosphoribosylpyrophosphate, subunit 1, domain 1"/>
    <property type="match status" value="1"/>
</dbReference>
<dbReference type="FunFam" id="3.60.20.10:FF:000001">
    <property type="entry name" value="Glutamate synthase, large subunit"/>
    <property type="match status" value="1"/>
</dbReference>
<evidence type="ECO:0000256" key="9">
    <source>
        <dbReference type="ARBA" id="ARBA00022723"/>
    </source>
</evidence>
<organism evidence="22 23">
    <name type="scientific">Saccharicrinis carchari</name>
    <dbReference type="NCBI Taxonomy" id="1168039"/>
    <lineage>
        <taxon>Bacteria</taxon>
        <taxon>Pseudomonadati</taxon>
        <taxon>Bacteroidota</taxon>
        <taxon>Bacteroidia</taxon>
        <taxon>Marinilabiliales</taxon>
        <taxon>Marinilabiliaceae</taxon>
        <taxon>Saccharicrinis</taxon>
    </lineage>
</organism>
<comment type="cofactor">
    <cofactor evidence="2">
        <name>[3Fe-4S] cluster</name>
        <dbReference type="ChEBI" id="CHEBI:21137"/>
    </cofactor>
</comment>
<dbReference type="CDD" id="cd02808">
    <property type="entry name" value="GltS_FMN"/>
    <property type="match status" value="1"/>
</dbReference>
<dbReference type="GO" id="GO:0051538">
    <property type="term" value="F:3 iron, 4 sulfur cluster binding"/>
    <property type="evidence" value="ECO:0007669"/>
    <property type="project" value="UniProtKB-KW"/>
</dbReference>
<dbReference type="EMBL" id="FXTB01000003">
    <property type="protein sequence ID" value="SMO61362.1"/>
    <property type="molecule type" value="Genomic_DNA"/>
</dbReference>
<comment type="cofactor">
    <cofactor evidence="3">
        <name>FAD</name>
        <dbReference type="ChEBI" id="CHEBI:57692"/>
    </cofactor>
</comment>
<evidence type="ECO:0000256" key="11">
    <source>
        <dbReference type="ARBA" id="ARBA00022962"/>
    </source>
</evidence>
<evidence type="ECO:0000256" key="8">
    <source>
        <dbReference type="ARBA" id="ARBA00022643"/>
    </source>
</evidence>
<evidence type="ECO:0000256" key="17">
    <source>
        <dbReference type="ARBA" id="ARBA00037898"/>
    </source>
</evidence>
<dbReference type="CDD" id="cd00982">
    <property type="entry name" value="gltB_C"/>
    <property type="match status" value="1"/>
</dbReference>
<dbReference type="Gene3D" id="2.160.20.60">
    <property type="entry name" value="Glutamate synthase, alpha subunit, C-terminal domain"/>
    <property type="match status" value="1"/>
</dbReference>
<dbReference type="Pfam" id="PF04898">
    <property type="entry name" value="Glu_syn_central"/>
    <property type="match status" value="1"/>
</dbReference>
<keyword evidence="14" id="KW-0411">Iron-sulfur</keyword>
<dbReference type="InterPro" id="IPR002932">
    <property type="entry name" value="Glu_synthdom"/>
</dbReference>
<dbReference type="GO" id="GO:0046872">
    <property type="term" value="F:metal ion binding"/>
    <property type="evidence" value="ECO:0007669"/>
    <property type="project" value="UniProtKB-KW"/>
</dbReference>
<evidence type="ECO:0000256" key="15">
    <source>
        <dbReference type="ARBA" id="ARBA00023164"/>
    </source>
</evidence>
<dbReference type="Proteomes" id="UP000319040">
    <property type="component" value="Unassembled WGS sequence"/>
</dbReference>
<keyword evidence="11" id="KW-0315">Glutamine amidotransferase</keyword>
<evidence type="ECO:0000256" key="16">
    <source>
        <dbReference type="ARBA" id="ARBA00023291"/>
    </source>
</evidence>
<dbReference type="SUPFAM" id="SSF56235">
    <property type="entry name" value="N-terminal nucleophile aminohydrolases (Ntn hydrolases)"/>
    <property type="match status" value="1"/>
</dbReference>
<dbReference type="NCBIfam" id="NF008730">
    <property type="entry name" value="PRK11750.1"/>
    <property type="match status" value="1"/>
</dbReference>
<keyword evidence="8" id="KW-0288">FMN</keyword>
<evidence type="ECO:0000256" key="14">
    <source>
        <dbReference type="ARBA" id="ARBA00023014"/>
    </source>
</evidence>
<dbReference type="PROSITE" id="PS51278">
    <property type="entry name" value="GATASE_TYPE_2"/>
    <property type="match status" value="1"/>
</dbReference>
<dbReference type="FunFam" id="3.20.20.70:FF:000031">
    <property type="entry name" value="Glutamate synthase 1 [NADH]"/>
    <property type="match status" value="1"/>
</dbReference>
<evidence type="ECO:0000313" key="22">
    <source>
        <dbReference type="EMBL" id="SMO61362.1"/>
    </source>
</evidence>
<keyword evidence="6" id="KW-0028">Amino-acid biosynthesis</keyword>
<evidence type="ECO:0000259" key="21">
    <source>
        <dbReference type="PROSITE" id="PS51278"/>
    </source>
</evidence>
<keyword evidence="15" id="KW-0314">Glutamate biosynthesis</keyword>
<evidence type="ECO:0000256" key="19">
    <source>
        <dbReference type="ARBA" id="ARBA00072108"/>
    </source>
</evidence>
<evidence type="ECO:0000256" key="2">
    <source>
        <dbReference type="ARBA" id="ARBA00001927"/>
    </source>
</evidence>
<name>A0A521CPJ9_SACCC</name>
<evidence type="ECO:0000256" key="4">
    <source>
        <dbReference type="ARBA" id="ARBA00009716"/>
    </source>
</evidence>
<reference evidence="22 23" key="1">
    <citation type="submission" date="2017-05" db="EMBL/GenBank/DDBJ databases">
        <authorList>
            <person name="Varghese N."/>
            <person name="Submissions S."/>
        </authorList>
    </citation>
    <scope>NUCLEOTIDE SEQUENCE [LARGE SCALE GENOMIC DNA]</scope>
    <source>
        <strain evidence="22 23">DSM 27040</strain>
    </source>
</reference>
<accession>A0A521CPJ9</accession>
<dbReference type="Pfam" id="PF00310">
    <property type="entry name" value="GATase_2"/>
    <property type="match status" value="1"/>
</dbReference>
<keyword evidence="13" id="KW-0408">Iron</keyword>
<evidence type="ECO:0000313" key="23">
    <source>
        <dbReference type="Proteomes" id="UP000319040"/>
    </source>
</evidence>
<dbReference type="PANTHER" id="PTHR11938:SF133">
    <property type="entry name" value="GLUTAMATE SYNTHASE (NADH)"/>
    <property type="match status" value="1"/>
</dbReference>